<dbReference type="InterPro" id="IPR033859">
    <property type="entry name" value="MPN_CSN6"/>
</dbReference>
<evidence type="ECO:0000256" key="2">
    <source>
        <dbReference type="RuleBase" id="RU367006"/>
    </source>
</evidence>
<dbReference type="GO" id="GO:0008237">
    <property type="term" value="F:metallopeptidase activity"/>
    <property type="evidence" value="ECO:0007669"/>
    <property type="project" value="InterPro"/>
</dbReference>
<comment type="function">
    <text evidence="2">Component of the COP9 signalosome complex (CSN), a complex involved in various cellular and developmental processes.</text>
</comment>
<evidence type="ECO:0000313" key="4">
    <source>
        <dbReference type="EMBL" id="TIA90297.1"/>
    </source>
</evidence>
<keyword evidence="2" id="KW-0539">Nucleus</keyword>
<dbReference type="Pfam" id="PF13012">
    <property type="entry name" value="MitMem_reg"/>
    <property type="match status" value="1"/>
</dbReference>
<evidence type="ECO:0000259" key="3">
    <source>
        <dbReference type="PROSITE" id="PS50249"/>
    </source>
</evidence>
<dbReference type="GO" id="GO:0000338">
    <property type="term" value="P:protein deneddylation"/>
    <property type="evidence" value="ECO:0007669"/>
    <property type="project" value="InterPro"/>
</dbReference>
<protein>
    <recommendedName>
        <fullName evidence="2">COP9 signalosome complex subunit 6</fullName>
    </recommendedName>
</protein>
<dbReference type="SMART" id="SM00232">
    <property type="entry name" value="JAB_MPN"/>
    <property type="match status" value="1"/>
</dbReference>
<dbReference type="PANTHER" id="PTHR10540:SF8">
    <property type="entry name" value="COP9 SIGNALOSOME COMPLEX SUBUNIT 6"/>
    <property type="match status" value="1"/>
</dbReference>
<dbReference type="OrthoDB" id="1378at2759"/>
<feature type="domain" description="MPN" evidence="3">
    <location>
        <begin position="8"/>
        <end position="136"/>
    </location>
</feature>
<keyword evidence="2" id="KW-0963">Cytoplasm</keyword>
<dbReference type="GO" id="GO:0008180">
    <property type="term" value="C:COP9 signalosome"/>
    <property type="evidence" value="ECO:0007669"/>
    <property type="project" value="UniProtKB-UniRule"/>
</dbReference>
<sequence length="304" mass="34080">MSNKEAEISIHPLPVLNISDHCTRTKWIGGGSGVTIGALLGVQSGRVVEVVNSFELKLNGNELDTEYLSSRLELFKQVFPEFELIGWYTQGSSVEETDTNIHKELYKYTESPLLLLMDTQSTNIQPYLSVFDVDNIKFIASDYSIQTTDIERITVDDIHKSNHDAHSSSLKSGLNTQINAIKLLSQRVDVILNYLRKLEKGEAARDNEIISMIHNIHLQLPASAENQDFNKEFIVESNDTQVTTLLASLTSSTHSLNTLINKFGVTNNSHQSLEDHINTGMTMSQPSHQAIKARLNRKTMRGRP</sequence>
<dbReference type="Pfam" id="PF01398">
    <property type="entry name" value="JAB"/>
    <property type="match status" value="1"/>
</dbReference>
<dbReference type="InterPro" id="IPR037518">
    <property type="entry name" value="MPN"/>
</dbReference>
<dbReference type="CDD" id="cd08063">
    <property type="entry name" value="MPN_CSN6"/>
    <property type="match status" value="1"/>
</dbReference>
<keyword evidence="5" id="KW-1185">Reference proteome</keyword>
<dbReference type="PANTHER" id="PTHR10540">
    <property type="entry name" value="EUKARYOTIC TRANSLATION INITIATION FACTOR 3 SUBUNIT F-RELATED"/>
    <property type="match status" value="1"/>
</dbReference>
<reference evidence="4 5" key="1">
    <citation type="submission" date="2019-03" db="EMBL/GenBank/DDBJ databases">
        <title>Sequencing 23 genomes of Wallemia ichthyophaga.</title>
        <authorList>
            <person name="Gostincar C."/>
        </authorList>
    </citation>
    <scope>NUCLEOTIDE SEQUENCE [LARGE SCALE GENOMIC DNA]</scope>
    <source>
        <strain evidence="4 5">EXF-5753</strain>
    </source>
</reference>
<accession>A0A4T0FNR8</accession>
<dbReference type="InterPro" id="IPR000555">
    <property type="entry name" value="JAMM/MPN+_dom"/>
</dbReference>
<organism evidence="4 5">
    <name type="scientific">Wallemia hederae</name>
    <dbReference type="NCBI Taxonomy" id="1540922"/>
    <lineage>
        <taxon>Eukaryota</taxon>
        <taxon>Fungi</taxon>
        <taxon>Dikarya</taxon>
        <taxon>Basidiomycota</taxon>
        <taxon>Wallemiomycotina</taxon>
        <taxon>Wallemiomycetes</taxon>
        <taxon>Wallemiales</taxon>
        <taxon>Wallemiaceae</taxon>
        <taxon>Wallemia</taxon>
    </lineage>
</organism>
<dbReference type="Proteomes" id="UP000310189">
    <property type="component" value="Unassembled WGS sequence"/>
</dbReference>
<dbReference type="Gene3D" id="3.40.140.10">
    <property type="entry name" value="Cytidine Deaminase, domain 2"/>
    <property type="match status" value="1"/>
</dbReference>
<evidence type="ECO:0000313" key="5">
    <source>
        <dbReference type="Proteomes" id="UP000310189"/>
    </source>
</evidence>
<keyword evidence="2" id="KW-0736">Signalosome</keyword>
<dbReference type="GO" id="GO:0005737">
    <property type="term" value="C:cytoplasm"/>
    <property type="evidence" value="ECO:0007669"/>
    <property type="project" value="UniProtKB-SubCell"/>
</dbReference>
<dbReference type="EMBL" id="SPNW01000020">
    <property type="protein sequence ID" value="TIA90297.1"/>
    <property type="molecule type" value="Genomic_DNA"/>
</dbReference>
<dbReference type="AlphaFoldDB" id="A0A4T0FNR8"/>
<dbReference type="PROSITE" id="PS50249">
    <property type="entry name" value="MPN"/>
    <property type="match status" value="1"/>
</dbReference>
<comment type="caution">
    <text evidence="4">The sequence shown here is derived from an EMBL/GenBank/DDBJ whole genome shotgun (WGS) entry which is preliminary data.</text>
</comment>
<dbReference type="InterPro" id="IPR024969">
    <property type="entry name" value="EIF3F/CSN6-like_C"/>
</dbReference>
<comment type="subcellular location">
    <subcellularLocation>
        <location evidence="2">Cytoplasm</location>
    </subcellularLocation>
    <subcellularLocation>
        <location evidence="2">Nucleus</location>
    </subcellularLocation>
</comment>
<comment type="similarity">
    <text evidence="1 2">Belongs to the peptidase M67A family. CSN6 subfamily.</text>
</comment>
<name>A0A4T0FNR8_9BASI</name>
<evidence type="ECO:0000256" key="1">
    <source>
        <dbReference type="ARBA" id="ARBA00010893"/>
    </source>
</evidence>
<proteinExistence type="inferred from homology"/>
<gene>
    <name evidence="4" type="ORF">E3P99_01640</name>
</gene>